<name>A0A371R4P1_9CREN</name>
<dbReference type="InterPro" id="IPR000440">
    <property type="entry name" value="NADH_UbQ/plastoQ_OxRdtase_su3"/>
</dbReference>
<dbReference type="EMBL" id="NMUE01000085">
    <property type="protein sequence ID" value="RFA92479.1"/>
    <property type="molecule type" value="Genomic_DNA"/>
</dbReference>
<dbReference type="Proteomes" id="UP000257123">
    <property type="component" value="Unassembled WGS sequence"/>
</dbReference>
<proteinExistence type="inferred from homology"/>
<dbReference type="AlphaFoldDB" id="A0A371R4P1"/>
<evidence type="ECO:0000313" key="11">
    <source>
        <dbReference type="Proteomes" id="UP000257123"/>
    </source>
</evidence>
<dbReference type="InterPro" id="IPR038430">
    <property type="entry name" value="NDAH_ubi_oxred_su3_sf"/>
</dbReference>
<evidence type="ECO:0000256" key="6">
    <source>
        <dbReference type="ARBA" id="ARBA00023136"/>
    </source>
</evidence>
<keyword evidence="4 7" id="KW-0812">Transmembrane</keyword>
<dbReference type="Gene3D" id="1.20.58.1610">
    <property type="entry name" value="NADH:ubiquinone/plastoquinone oxidoreductase, chain 3"/>
    <property type="match status" value="1"/>
</dbReference>
<feature type="transmembrane region" description="Helical" evidence="7">
    <location>
        <begin position="6"/>
        <end position="29"/>
    </location>
</feature>
<evidence type="ECO:0000256" key="1">
    <source>
        <dbReference type="ARBA" id="ARBA00004370"/>
    </source>
</evidence>
<keyword evidence="6 7" id="KW-0472">Membrane</keyword>
<dbReference type="PANTHER" id="PTHR11058">
    <property type="entry name" value="NADH-UBIQUINONE OXIDOREDUCTASE CHAIN 3"/>
    <property type="match status" value="1"/>
</dbReference>
<evidence type="ECO:0000313" key="9">
    <source>
        <dbReference type="EMBL" id="RFA99014.1"/>
    </source>
</evidence>
<keyword evidence="5 7" id="KW-1133">Transmembrane helix</keyword>
<accession>A0A371R4P1</accession>
<feature type="transmembrane region" description="Helical" evidence="7">
    <location>
        <begin position="59"/>
        <end position="83"/>
    </location>
</feature>
<evidence type="ECO:0000256" key="5">
    <source>
        <dbReference type="ARBA" id="ARBA00022989"/>
    </source>
</evidence>
<dbReference type="Proteomes" id="UP000256877">
    <property type="component" value="Unassembled WGS sequence"/>
</dbReference>
<dbReference type="OrthoDB" id="51573at2157"/>
<comment type="similarity">
    <text evidence="2">Belongs to the complex I subunit 3 family.</text>
</comment>
<protein>
    <submittedName>
        <fullName evidence="9">NADH-quinone oxidoreductase subunit A</fullName>
    </submittedName>
</protein>
<gene>
    <name evidence="8" type="ORF">CGL51_14215</name>
    <name evidence="9" type="ORF">CGL52_05860</name>
</gene>
<comment type="subcellular location">
    <subcellularLocation>
        <location evidence="1">Membrane</location>
    </subcellularLocation>
</comment>
<organism evidence="9 10">
    <name type="scientific">Pyrobaculum aerophilum</name>
    <dbReference type="NCBI Taxonomy" id="13773"/>
    <lineage>
        <taxon>Archaea</taxon>
        <taxon>Thermoproteota</taxon>
        <taxon>Thermoprotei</taxon>
        <taxon>Thermoproteales</taxon>
        <taxon>Thermoproteaceae</taxon>
        <taxon>Pyrobaculum</taxon>
    </lineage>
</organism>
<dbReference type="GO" id="GO:0030964">
    <property type="term" value="C:NADH dehydrogenase complex"/>
    <property type="evidence" value="ECO:0007669"/>
    <property type="project" value="TreeGrafter"/>
</dbReference>
<dbReference type="RefSeq" id="WP_116422181.1">
    <property type="nucleotide sequence ID" value="NZ_NMUE01000085.1"/>
</dbReference>
<evidence type="ECO:0000256" key="3">
    <source>
        <dbReference type="ARBA" id="ARBA00022448"/>
    </source>
</evidence>
<evidence type="ECO:0000256" key="4">
    <source>
        <dbReference type="ARBA" id="ARBA00022692"/>
    </source>
</evidence>
<feature type="transmembrane region" description="Helical" evidence="7">
    <location>
        <begin position="89"/>
        <end position="108"/>
    </location>
</feature>
<evidence type="ECO:0000313" key="10">
    <source>
        <dbReference type="Proteomes" id="UP000256877"/>
    </source>
</evidence>
<reference evidence="10 11" key="1">
    <citation type="submission" date="2017-07" db="EMBL/GenBank/DDBJ databases">
        <title>Draft genome sequence of aerobic hyperthermophilic archaea, Pyrobaculum aerophilum YKB31 and YKB32.</title>
        <authorList>
            <person name="Mochizuki T."/>
            <person name="Berliner A.J."/>
            <person name="Yoshida-Takashima Y."/>
            <person name="Takaki Y."/>
            <person name="Nunoura T."/>
            <person name="Takai K."/>
        </authorList>
    </citation>
    <scope>NUCLEOTIDE SEQUENCE [LARGE SCALE GENOMIC DNA]</scope>
    <source>
        <strain evidence="8 11">YKB31</strain>
        <strain evidence="9 10">YKB32</strain>
    </source>
</reference>
<comment type="caution">
    <text evidence="9">The sequence shown here is derived from an EMBL/GenBank/DDBJ whole genome shotgun (WGS) entry which is preliminary data.</text>
</comment>
<dbReference type="GO" id="GO:0008137">
    <property type="term" value="F:NADH dehydrogenase (ubiquinone) activity"/>
    <property type="evidence" value="ECO:0007669"/>
    <property type="project" value="InterPro"/>
</dbReference>
<sequence>MDDATAVALVYTVLFLLMVWTVYSVMLIAPRRPTPYKLMRYEAGNPESGPAKAPLAMQYLGYVLMLVTLEPAVAIPLAVHIMFNNLQLTVITALIGGVVAVAASAYGYRYAKRIELWRVTS</sequence>
<evidence type="ECO:0000313" key="8">
    <source>
        <dbReference type="EMBL" id="RFA92479.1"/>
    </source>
</evidence>
<dbReference type="EMBL" id="NMUF01000012">
    <property type="protein sequence ID" value="RFA99014.1"/>
    <property type="molecule type" value="Genomic_DNA"/>
</dbReference>
<evidence type="ECO:0000256" key="2">
    <source>
        <dbReference type="ARBA" id="ARBA00008472"/>
    </source>
</evidence>
<dbReference type="Pfam" id="PF00507">
    <property type="entry name" value="Oxidored_q4"/>
    <property type="match status" value="1"/>
</dbReference>
<dbReference type="PANTHER" id="PTHR11058:SF9">
    <property type="entry name" value="NADH-UBIQUINONE OXIDOREDUCTASE CHAIN 3"/>
    <property type="match status" value="1"/>
</dbReference>
<evidence type="ECO:0000256" key="7">
    <source>
        <dbReference type="SAM" id="Phobius"/>
    </source>
</evidence>
<keyword evidence="3" id="KW-0813">Transport</keyword>